<feature type="compositionally biased region" description="Polar residues" evidence="1">
    <location>
        <begin position="376"/>
        <end position="396"/>
    </location>
</feature>
<evidence type="ECO:0008006" key="3">
    <source>
        <dbReference type="Google" id="ProtNLM"/>
    </source>
</evidence>
<name>A0A699KEJ4_TANCI</name>
<reference evidence="2" key="1">
    <citation type="journal article" date="2019" name="Sci. Rep.">
        <title>Draft genome of Tanacetum cinerariifolium, the natural source of mosquito coil.</title>
        <authorList>
            <person name="Yamashiro T."/>
            <person name="Shiraishi A."/>
            <person name="Satake H."/>
            <person name="Nakayama K."/>
        </authorList>
    </citation>
    <scope>NUCLEOTIDE SEQUENCE</scope>
</reference>
<comment type="caution">
    <text evidence="2">The sequence shown here is derived from an EMBL/GenBank/DDBJ whole genome shotgun (WGS) entry which is preliminary data.</text>
</comment>
<feature type="non-terminal residue" evidence="2">
    <location>
        <position position="420"/>
    </location>
</feature>
<dbReference type="EMBL" id="BKCJ010511831">
    <property type="protein sequence ID" value="GFA90769.1"/>
    <property type="molecule type" value="Genomic_DNA"/>
</dbReference>
<dbReference type="AlphaFoldDB" id="A0A699KEJ4"/>
<feature type="region of interest" description="Disordered" evidence="1">
    <location>
        <begin position="374"/>
        <end position="398"/>
    </location>
</feature>
<protein>
    <recommendedName>
        <fullName evidence="3">Retrovirus-related Pol polyprotein from transposon TNT 1-94</fullName>
    </recommendedName>
</protein>
<evidence type="ECO:0000313" key="2">
    <source>
        <dbReference type="EMBL" id="GFA90769.1"/>
    </source>
</evidence>
<evidence type="ECO:0000256" key="1">
    <source>
        <dbReference type="SAM" id="MobiDB-lite"/>
    </source>
</evidence>
<accession>A0A699KEJ4</accession>
<organism evidence="2">
    <name type="scientific">Tanacetum cinerariifolium</name>
    <name type="common">Dalmatian daisy</name>
    <name type="synonym">Chrysanthemum cinerariifolium</name>
    <dbReference type="NCBI Taxonomy" id="118510"/>
    <lineage>
        <taxon>Eukaryota</taxon>
        <taxon>Viridiplantae</taxon>
        <taxon>Streptophyta</taxon>
        <taxon>Embryophyta</taxon>
        <taxon>Tracheophyta</taxon>
        <taxon>Spermatophyta</taxon>
        <taxon>Magnoliopsida</taxon>
        <taxon>eudicotyledons</taxon>
        <taxon>Gunneridae</taxon>
        <taxon>Pentapetalae</taxon>
        <taxon>asterids</taxon>
        <taxon>campanulids</taxon>
        <taxon>Asterales</taxon>
        <taxon>Asteraceae</taxon>
        <taxon>Asteroideae</taxon>
        <taxon>Anthemideae</taxon>
        <taxon>Anthemidinae</taxon>
        <taxon>Tanacetum</taxon>
    </lineage>
</organism>
<gene>
    <name evidence="2" type="ORF">Tci_662741</name>
</gene>
<sequence>MALGYQNYFYLKQARKKQQSLYDGKVLFEKHDPPVVHDLEETLQLAQESHDKMKQMNKEIKPANYTKINHLSGVFVPQKALSHEELYFLNNSKTANVSKSFLIPNEDLSEDTTPSVARKFLNEVKITILTLQCVVKQRMTIETDNWASSAHQKLHKIVRDENFPIVNQVDARFQNFEIQFLKEAAKFVGDFKSLANEADASLAKHKALELEIERLLKAVFSQDIIIIVQNESVVDTSDLQTELKRTKALKTVSLKRKLNMLNFGMIDTRNPLSQKLENKNVELEFQVLNYGRENAHLKVTYKNPFDSIFVSRAQTKTIIASLQNELQSNIYKKAKLRTQLFKKVSDQKVNTQDTSANTKFAKQPIVKNLPKVGKTNALSNPVTSNSVSTPQESKGVNNDKVIAPGMFRINPSKTSWEEKH</sequence>
<proteinExistence type="predicted"/>